<evidence type="ECO:0000313" key="12">
    <source>
        <dbReference type="Proteomes" id="UP000636800"/>
    </source>
</evidence>
<evidence type="ECO:0000313" key="13">
    <source>
        <dbReference type="Proteomes" id="UP000639772"/>
    </source>
</evidence>
<dbReference type="OrthoDB" id="2019149at2759"/>
<keyword evidence="4" id="KW-0964">Secreted</keyword>
<dbReference type="Proteomes" id="UP000636800">
    <property type="component" value="Chromosome 6"/>
</dbReference>
<evidence type="ECO:0000256" key="5">
    <source>
        <dbReference type="ARBA" id="ARBA00022801"/>
    </source>
</evidence>
<dbReference type="PANTHER" id="PTHR31707">
    <property type="entry name" value="PECTINESTERASE"/>
    <property type="match status" value="1"/>
</dbReference>
<dbReference type="SUPFAM" id="SSF51126">
    <property type="entry name" value="Pectin lyase-like"/>
    <property type="match status" value="1"/>
</dbReference>
<comment type="catalytic activity">
    <reaction evidence="8">
        <text>[(1-&gt;4)-alpha-D-galacturonosyl methyl ester](n) + n H2O = [(1-&gt;4)-alpha-D-galacturonosyl](n) + n methanol + n H(+)</text>
        <dbReference type="Rhea" id="RHEA:22380"/>
        <dbReference type="Rhea" id="RHEA-COMP:14570"/>
        <dbReference type="Rhea" id="RHEA-COMP:14573"/>
        <dbReference type="ChEBI" id="CHEBI:15377"/>
        <dbReference type="ChEBI" id="CHEBI:15378"/>
        <dbReference type="ChEBI" id="CHEBI:17790"/>
        <dbReference type="ChEBI" id="CHEBI:140522"/>
        <dbReference type="ChEBI" id="CHEBI:140523"/>
        <dbReference type="EC" id="3.1.1.11"/>
    </reaction>
</comment>
<evidence type="ECO:0000256" key="6">
    <source>
        <dbReference type="ARBA" id="ARBA00023085"/>
    </source>
</evidence>
<evidence type="ECO:0000256" key="2">
    <source>
        <dbReference type="ARBA" id="ARBA00005184"/>
    </source>
</evidence>
<feature type="active site" evidence="7">
    <location>
        <position position="66"/>
    </location>
</feature>
<dbReference type="EMBL" id="JADCNM010000006">
    <property type="protein sequence ID" value="KAG0478544.1"/>
    <property type="molecule type" value="Genomic_DNA"/>
</dbReference>
<keyword evidence="5 8" id="KW-0378">Hydrolase</keyword>
<feature type="domain" description="Pectinesterase catalytic" evidence="9">
    <location>
        <begin position="1"/>
        <end position="213"/>
    </location>
</feature>
<comment type="caution">
    <text evidence="10">The sequence shown here is derived from an EMBL/GenBank/DDBJ whole genome shotgun (WGS) entry which is preliminary data.</text>
</comment>
<keyword evidence="4" id="KW-0134">Cell wall</keyword>
<dbReference type="GO" id="GO:0042545">
    <property type="term" value="P:cell wall modification"/>
    <property type="evidence" value="ECO:0007669"/>
    <property type="project" value="UniProtKB-UniRule"/>
</dbReference>
<dbReference type="EC" id="3.1.1.11" evidence="3 8"/>
<gene>
    <name evidence="11" type="ORF">HPP92_013263</name>
    <name evidence="10" type="ORF">HPP92_013739</name>
</gene>
<dbReference type="InterPro" id="IPR000070">
    <property type="entry name" value="Pectinesterase_cat"/>
</dbReference>
<proteinExistence type="predicted"/>
<comment type="subcellular location">
    <subcellularLocation>
        <location evidence="1">Secreted</location>
        <location evidence="1">Cell wall</location>
    </subcellularLocation>
</comment>
<evidence type="ECO:0000256" key="1">
    <source>
        <dbReference type="ARBA" id="ARBA00004191"/>
    </source>
</evidence>
<dbReference type="AlphaFoldDB" id="A0A835QYU1"/>
<dbReference type="FunFam" id="2.160.20.10:FF:000029">
    <property type="entry name" value="Pectinesterase 4"/>
    <property type="match status" value="1"/>
</dbReference>
<evidence type="ECO:0000256" key="7">
    <source>
        <dbReference type="PROSITE-ProRule" id="PRU10040"/>
    </source>
</evidence>
<evidence type="ECO:0000259" key="9">
    <source>
        <dbReference type="Pfam" id="PF01095"/>
    </source>
</evidence>
<protein>
    <recommendedName>
        <fullName evidence="3 8">Pectinesterase</fullName>
        <ecNumber evidence="3 8">3.1.1.11</ecNumber>
    </recommendedName>
</protein>
<dbReference type="InterPro" id="IPR011050">
    <property type="entry name" value="Pectin_lyase_fold/virulence"/>
</dbReference>
<name>A0A835QYU1_VANPL</name>
<reference evidence="12 13" key="1">
    <citation type="journal article" date="2020" name="Nat. Food">
        <title>A phased Vanilla planifolia genome enables genetic improvement of flavour and production.</title>
        <authorList>
            <person name="Hasing T."/>
            <person name="Tang H."/>
            <person name="Brym M."/>
            <person name="Khazi F."/>
            <person name="Huang T."/>
            <person name="Chambers A.H."/>
        </authorList>
    </citation>
    <scope>NUCLEOTIDE SEQUENCE [LARGE SCALE GENOMIC DNA]</scope>
    <source>
        <tissue evidence="10">Leaf</tissue>
    </source>
</reference>
<comment type="pathway">
    <text evidence="2 8">Glycan metabolism; pectin degradation; 2-dehydro-3-deoxy-D-gluconate from pectin: step 1/5.</text>
</comment>
<evidence type="ECO:0000256" key="8">
    <source>
        <dbReference type="RuleBase" id="RU000589"/>
    </source>
</evidence>
<dbReference type="InterPro" id="IPR012334">
    <property type="entry name" value="Pectin_lyas_fold"/>
</dbReference>
<dbReference type="GO" id="GO:0030599">
    <property type="term" value="F:pectinesterase activity"/>
    <property type="evidence" value="ECO:0007669"/>
    <property type="project" value="UniProtKB-UniRule"/>
</dbReference>
<evidence type="ECO:0000313" key="11">
    <source>
        <dbReference type="EMBL" id="KAG0478544.1"/>
    </source>
</evidence>
<keyword evidence="6 8" id="KW-0063">Aspartyl esterase</keyword>
<evidence type="ECO:0000313" key="10">
    <source>
        <dbReference type="EMBL" id="KAG0476898.1"/>
    </source>
</evidence>
<evidence type="ECO:0000256" key="3">
    <source>
        <dbReference type="ARBA" id="ARBA00013229"/>
    </source>
</evidence>
<dbReference type="UniPathway" id="UPA00545">
    <property type="reaction ID" value="UER00823"/>
</dbReference>
<dbReference type="GO" id="GO:0045490">
    <property type="term" value="P:pectin catabolic process"/>
    <property type="evidence" value="ECO:0007669"/>
    <property type="project" value="UniProtKB-UniRule"/>
</dbReference>
<keyword evidence="12" id="KW-1185">Reference proteome</keyword>
<dbReference type="EMBL" id="JADCNL010000006">
    <property type="protein sequence ID" value="KAG0476898.1"/>
    <property type="molecule type" value="Genomic_DNA"/>
</dbReference>
<dbReference type="PROSITE" id="PS00503">
    <property type="entry name" value="PECTINESTERASE_2"/>
    <property type="match status" value="1"/>
</dbReference>
<dbReference type="Pfam" id="PF01095">
    <property type="entry name" value="Pectinesterase"/>
    <property type="match status" value="1"/>
</dbReference>
<organism evidence="10 12">
    <name type="scientific">Vanilla planifolia</name>
    <name type="common">Vanilla</name>
    <dbReference type="NCBI Taxonomy" id="51239"/>
    <lineage>
        <taxon>Eukaryota</taxon>
        <taxon>Viridiplantae</taxon>
        <taxon>Streptophyta</taxon>
        <taxon>Embryophyta</taxon>
        <taxon>Tracheophyta</taxon>
        <taxon>Spermatophyta</taxon>
        <taxon>Magnoliopsida</taxon>
        <taxon>Liliopsida</taxon>
        <taxon>Asparagales</taxon>
        <taxon>Orchidaceae</taxon>
        <taxon>Vanilloideae</taxon>
        <taxon>Vanilleae</taxon>
        <taxon>Vanilla</taxon>
    </lineage>
</organism>
<evidence type="ECO:0000256" key="4">
    <source>
        <dbReference type="ARBA" id="ARBA00022512"/>
    </source>
</evidence>
<dbReference type="Proteomes" id="UP000639772">
    <property type="component" value="Chromosome 6"/>
</dbReference>
<dbReference type="Gene3D" id="2.160.20.10">
    <property type="entry name" value="Single-stranded right-handed beta-helix, Pectin lyase-like"/>
    <property type="match status" value="1"/>
</dbReference>
<sequence length="238" mass="27421">MGEGFMARDMGFENTAGPEKHQAVALLVQGDRSIFYRCQMDGYQDTLYVHTLRQYYRECTISGTIDFIFGDAKVAFQNCLILVRRPLDNQQNIVTAQGRKSRQSATAIIIHNCTITADPSFSSSLHAKNPTYLGRPWKEYSRTFFFQSYLDSLIHPDGWLPWLGDFGLRTCFYSEWENRGPGADKSRRVKWRGVKNITYEHAQRFTVEHFLWGNDWLPKSGVPYIPGLLPQSEPGRIH</sequence>
<accession>A0A835QYU1</accession>
<dbReference type="InterPro" id="IPR033131">
    <property type="entry name" value="Pectinesterase_Asp_AS"/>
</dbReference>